<evidence type="ECO:0000313" key="8">
    <source>
        <dbReference type="Proteomes" id="UP001165065"/>
    </source>
</evidence>
<evidence type="ECO:0000256" key="6">
    <source>
        <dbReference type="SAM" id="SignalP"/>
    </source>
</evidence>
<proteinExistence type="predicted"/>
<dbReference type="PANTHER" id="PTHR33452">
    <property type="entry name" value="OXIDOREDUCTASE CATD-RELATED"/>
    <property type="match status" value="1"/>
</dbReference>
<reference evidence="8" key="1">
    <citation type="journal article" date="2023" name="Commun. Biol.">
        <title>Genome analysis of Parmales, the sister group of diatoms, reveals the evolutionary specialization of diatoms from phago-mixotrophs to photoautotrophs.</title>
        <authorList>
            <person name="Ban H."/>
            <person name="Sato S."/>
            <person name="Yoshikawa S."/>
            <person name="Yamada K."/>
            <person name="Nakamura Y."/>
            <person name="Ichinomiya M."/>
            <person name="Sato N."/>
            <person name="Blanc-Mathieu R."/>
            <person name="Endo H."/>
            <person name="Kuwata A."/>
            <person name="Ogata H."/>
        </authorList>
    </citation>
    <scope>NUCLEOTIDE SEQUENCE [LARGE SCALE GENOMIC DNA]</scope>
</reference>
<evidence type="ECO:0000256" key="5">
    <source>
        <dbReference type="ARBA" id="ARBA00023136"/>
    </source>
</evidence>
<evidence type="ECO:0000256" key="3">
    <source>
        <dbReference type="ARBA" id="ARBA00022692"/>
    </source>
</evidence>
<keyword evidence="3" id="KW-0812">Transmembrane</keyword>
<dbReference type="AlphaFoldDB" id="A0A9W7GKE0"/>
<protein>
    <recommendedName>
        <fullName evidence="9">DoxX family protein</fullName>
    </recommendedName>
</protein>
<accession>A0A9W7GKE0</accession>
<feature type="chain" id="PRO_5040947732" description="DoxX family protein" evidence="6">
    <location>
        <begin position="24"/>
        <end position="256"/>
    </location>
</feature>
<dbReference type="Pfam" id="PF07681">
    <property type="entry name" value="DoxX"/>
    <property type="match status" value="1"/>
</dbReference>
<comment type="subcellular location">
    <subcellularLocation>
        <location evidence="1">Cell membrane</location>
        <topology evidence="1">Multi-pass membrane protein</topology>
    </subcellularLocation>
</comment>
<evidence type="ECO:0000256" key="4">
    <source>
        <dbReference type="ARBA" id="ARBA00022989"/>
    </source>
</evidence>
<comment type="caution">
    <text evidence="7">The sequence shown here is derived from an EMBL/GenBank/DDBJ whole genome shotgun (WGS) entry which is preliminary data.</text>
</comment>
<dbReference type="PANTHER" id="PTHR33452:SF1">
    <property type="entry name" value="INNER MEMBRANE PROTEIN YPHA-RELATED"/>
    <property type="match status" value="1"/>
</dbReference>
<keyword evidence="4" id="KW-1133">Transmembrane helix</keyword>
<dbReference type="OrthoDB" id="37257at2759"/>
<dbReference type="Proteomes" id="UP001165065">
    <property type="component" value="Unassembled WGS sequence"/>
</dbReference>
<evidence type="ECO:0000256" key="1">
    <source>
        <dbReference type="ARBA" id="ARBA00004651"/>
    </source>
</evidence>
<evidence type="ECO:0008006" key="9">
    <source>
        <dbReference type="Google" id="ProtNLM"/>
    </source>
</evidence>
<evidence type="ECO:0000313" key="7">
    <source>
        <dbReference type="EMBL" id="GMI47332.1"/>
    </source>
</evidence>
<dbReference type="GO" id="GO:0005886">
    <property type="term" value="C:plasma membrane"/>
    <property type="evidence" value="ECO:0007669"/>
    <property type="project" value="UniProtKB-SubCell"/>
</dbReference>
<gene>
    <name evidence="7" type="ORF">TrCOL_g3068</name>
</gene>
<organism evidence="7 8">
    <name type="scientific">Triparma columacea</name>
    <dbReference type="NCBI Taxonomy" id="722753"/>
    <lineage>
        <taxon>Eukaryota</taxon>
        <taxon>Sar</taxon>
        <taxon>Stramenopiles</taxon>
        <taxon>Ochrophyta</taxon>
        <taxon>Bolidophyceae</taxon>
        <taxon>Parmales</taxon>
        <taxon>Triparmaceae</taxon>
        <taxon>Triparma</taxon>
    </lineage>
</organism>
<keyword evidence="8" id="KW-1185">Reference proteome</keyword>
<evidence type="ECO:0000256" key="2">
    <source>
        <dbReference type="ARBA" id="ARBA00022475"/>
    </source>
</evidence>
<sequence>MRKVNILILLISTVALLCVNVAGFGLPELASMQVSTSACASPRSKLASMKVSTSACTSARSKYGKLYLAPMDTEEIGVGKKKETTLDRIFGPKLFKTVTSTAGIHSVPLFILRVTTGVLMIHHGSEGGVGPGNFGTDAFNGFTDFIVQPYFGFLPGPATLWSAVHDYVEFFGGGLFALGLLTRPAALSLLSTMIGAVYFHLSSTGPQGAPFGHVPNYSYDFEEPLLYACIFLLYWFNGAGGPGVDNIVYDKIKKED</sequence>
<keyword evidence="5" id="KW-0472">Membrane</keyword>
<keyword evidence="2" id="KW-1003">Cell membrane</keyword>
<dbReference type="EMBL" id="BRYA01000340">
    <property type="protein sequence ID" value="GMI47332.1"/>
    <property type="molecule type" value="Genomic_DNA"/>
</dbReference>
<dbReference type="InterPro" id="IPR051907">
    <property type="entry name" value="DoxX-like_oxidoreductase"/>
</dbReference>
<keyword evidence="6" id="KW-0732">Signal</keyword>
<feature type="signal peptide" evidence="6">
    <location>
        <begin position="1"/>
        <end position="23"/>
    </location>
</feature>
<dbReference type="InterPro" id="IPR032808">
    <property type="entry name" value="DoxX"/>
</dbReference>
<name>A0A9W7GKE0_9STRA</name>